<name>A0ABY6TCS5_9CORY</name>
<keyword evidence="2" id="KW-0378">Hydrolase</keyword>
<organism evidence="2 3">
    <name type="scientific">Corynebacterium segmentosum</name>
    <dbReference type="NCBI Taxonomy" id="43990"/>
    <lineage>
        <taxon>Bacteria</taxon>
        <taxon>Bacillati</taxon>
        <taxon>Actinomycetota</taxon>
        <taxon>Actinomycetes</taxon>
        <taxon>Mycobacteriales</taxon>
        <taxon>Corynebacteriaceae</taxon>
        <taxon>Corynebacterium</taxon>
    </lineage>
</organism>
<dbReference type="RefSeq" id="WP_126318780.1">
    <property type="nucleotide sequence ID" value="NZ_LR134408.1"/>
</dbReference>
<proteinExistence type="predicted"/>
<keyword evidence="2" id="KW-0255">Endonuclease</keyword>
<sequence length="903" mass="102698">MSEGILNEESIEFFLEEFANTSRLGQDLDYKKSKMLRFSPTQEAEIEEAYTRHKRQIGHVVDRGMAAYKREKRGENWYIPNLNRDIYWPPLRASIEEDLGPAIEQIDRSSTAVMNGLRPTTAAKNQKSKGLVLGYVQSGKTTNFMSVIAKAADSGYRLIIVLTGITENLRRQTQKRIDEQLISLHRSRWTRLTDEESDFSGDRNSARIEDDRARFIAVVKKNGPRLRRLNQWLSAAGARADKCPILIIDDESDQASIDVSPQTRAERSAINQQISNLLEYEMASYIAYSATPFANILIDPSKETDLYPSDFIISLPEPEGYFGSRSLFGREPIGSESLEELDNDGYDMIRTISDAEVEGIRLNKKQKENQSIIGGPALTEAIRWFILATAARWSRGQQDKHSSMLIHTSMLRNDHDDLEILVKAELDTLRQQFAQGESETSNWRTQWEEEAERVPAADFGLQPVSFEELEVHLQEILDTTSIAVDNGTSDSRLDYDNSTQTVIAIGGNTLSRGLTLEGLVSSYFVRRASAYDTLLQMGRWFGFRSGYQDLPRIWMPGELRNWFHDLATVEAELREELDVYIQEETSPMEVQARIRMHPDMVITSKAKMQDAVQRQMSFSGKKEQTIKFKETDTEWLQNNLSATKDLFKSIQKRGIDQETGLFNFPVFRDVPYVEILDFLEKYEIHGDTRLGKEDAKLLIDYIRQESVERRIKKWNVSVVTQAKPQFGTIDLGFGDVNLISRSPLANSPKGSANIKTLVTTTDRVNDVIRNSDEERLEFRKQLAESFEGGHKEAKLRKAHDSYAGTGVGHLAIYPISKDSVPRSGTTENPRKVHRKPLEAEENIIGIGIFFPTSTAHDSNVDYMSAPEADDEIMEVYKQADEEIRMLNELDEAQASAEEEHAKH</sequence>
<gene>
    <name evidence="2" type="ORF">NCTC934_00923</name>
</gene>
<keyword evidence="2" id="KW-0540">Nuclease</keyword>
<dbReference type="Proteomes" id="UP000280707">
    <property type="component" value="Chromosome"/>
</dbReference>
<dbReference type="GO" id="GO:0004519">
    <property type="term" value="F:endonuclease activity"/>
    <property type="evidence" value="ECO:0007669"/>
    <property type="project" value="UniProtKB-KW"/>
</dbReference>
<evidence type="ECO:0000259" key="1">
    <source>
        <dbReference type="Pfam" id="PF10593"/>
    </source>
</evidence>
<evidence type="ECO:0000313" key="2">
    <source>
        <dbReference type="EMBL" id="VEH72649.1"/>
    </source>
</evidence>
<feature type="domain" description="Putative endonuclease Z1" evidence="1">
    <location>
        <begin position="378"/>
        <end position="599"/>
    </location>
</feature>
<protein>
    <submittedName>
        <fullName evidence="2">Restriction system endonuclease</fullName>
    </submittedName>
</protein>
<keyword evidence="3" id="KW-1185">Reference proteome</keyword>
<dbReference type="EMBL" id="LR134408">
    <property type="protein sequence ID" value="VEH72649.1"/>
    <property type="molecule type" value="Genomic_DNA"/>
</dbReference>
<evidence type="ECO:0000313" key="3">
    <source>
        <dbReference type="Proteomes" id="UP000280707"/>
    </source>
</evidence>
<reference evidence="2 3" key="1">
    <citation type="submission" date="2018-12" db="EMBL/GenBank/DDBJ databases">
        <authorList>
            <consortium name="Pathogen Informatics"/>
        </authorList>
    </citation>
    <scope>NUCLEOTIDE SEQUENCE [LARGE SCALE GENOMIC DNA]</scope>
    <source>
        <strain evidence="2 3">NCTC934</strain>
    </source>
</reference>
<accession>A0ABY6TCS5</accession>
<dbReference type="InterPro" id="IPR018310">
    <property type="entry name" value="Put_endonuclease_Z1-dom"/>
</dbReference>
<dbReference type="Pfam" id="PF10593">
    <property type="entry name" value="Z1"/>
    <property type="match status" value="1"/>
</dbReference>